<protein>
    <submittedName>
        <fullName evidence="3">DUF4124 domain-containing protein</fullName>
    </submittedName>
</protein>
<evidence type="ECO:0000313" key="3">
    <source>
        <dbReference type="EMBL" id="MCX2524170.1"/>
    </source>
</evidence>
<feature type="chain" id="PRO_5041326743" evidence="1">
    <location>
        <begin position="23"/>
        <end position="191"/>
    </location>
</feature>
<evidence type="ECO:0000259" key="2">
    <source>
        <dbReference type="Pfam" id="PF13511"/>
    </source>
</evidence>
<dbReference type="Gene3D" id="2.60.40.10">
    <property type="entry name" value="Immunoglobulins"/>
    <property type="match status" value="1"/>
</dbReference>
<dbReference type="InterPro" id="IPR025392">
    <property type="entry name" value="DUF4124"/>
</dbReference>
<accession>A0AA41ZGL9</accession>
<feature type="signal peptide" evidence="1">
    <location>
        <begin position="1"/>
        <end position="22"/>
    </location>
</feature>
<reference evidence="3" key="1">
    <citation type="submission" date="2022-11" db="EMBL/GenBank/DDBJ databases">
        <title>Larsenimonas rhizosphaerae sp. nov., isolated from a tidal mudflat.</title>
        <authorList>
            <person name="Lee S.D."/>
            <person name="Kim I.S."/>
        </authorList>
    </citation>
    <scope>NUCLEOTIDE SEQUENCE</scope>
    <source>
        <strain evidence="3">GH2-1</strain>
    </source>
</reference>
<keyword evidence="1" id="KW-0732">Signal</keyword>
<dbReference type="Proteomes" id="UP001165678">
    <property type="component" value="Unassembled WGS sequence"/>
</dbReference>
<proteinExistence type="predicted"/>
<evidence type="ECO:0000313" key="4">
    <source>
        <dbReference type="Proteomes" id="UP001165678"/>
    </source>
</evidence>
<sequence>MRKKGAGIAALLLLAGAWGAQAATVYRTVDEQGQVHFSDHPLPGGNPVSVPTPGVVPAVPRGMATPSASVQQDAASAYRRFVIDSPANESTIPPGYAGDIQVSVTVVPALEKVHRVRLMLDGRVSQSALHATVFMVSGVERGEHTLQAEMLDRQGNVLRRTPPVTVFVHRARVNRRAGQGPVGGVSGVNTP</sequence>
<keyword evidence="4" id="KW-1185">Reference proteome</keyword>
<dbReference type="AlphaFoldDB" id="A0AA41ZGL9"/>
<dbReference type="EMBL" id="JAPIVE010000002">
    <property type="protein sequence ID" value="MCX2524170.1"/>
    <property type="molecule type" value="Genomic_DNA"/>
</dbReference>
<comment type="caution">
    <text evidence="3">The sequence shown here is derived from an EMBL/GenBank/DDBJ whole genome shotgun (WGS) entry which is preliminary data.</text>
</comment>
<evidence type="ECO:0000256" key="1">
    <source>
        <dbReference type="SAM" id="SignalP"/>
    </source>
</evidence>
<organism evidence="3 4">
    <name type="scientific">Larsenimonas rhizosphaerae</name>
    <dbReference type="NCBI Taxonomy" id="2944682"/>
    <lineage>
        <taxon>Bacteria</taxon>
        <taxon>Pseudomonadati</taxon>
        <taxon>Pseudomonadota</taxon>
        <taxon>Gammaproteobacteria</taxon>
        <taxon>Oceanospirillales</taxon>
        <taxon>Halomonadaceae</taxon>
        <taxon>Larsenimonas</taxon>
    </lineage>
</organism>
<gene>
    <name evidence="3" type="ORF">OQ287_07950</name>
</gene>
<feature type="domain" description="DUF4124" evidence="2">
    <location>
        <begin position="12"/>
        <end position="76"/>
    </location>
</feature>
<dbReference type="InterPro" id="IPR013783">
    <property type="entry name" value="Ig-like_fold"/>
</dbReference>
<dbReference type="Pfam" id="PF13511">
    <property type="entry name" value="DUF4124"/>
    <property type="match status" value="1"/>
</dbReference>
<name>A0AA41ZGL9_9GAMM</name>
<dbReference type="RefSeq" id="WP_265896104.1">
    <property type="nucleotide sequence ID" value="NZ_JAPIVE010000002.1"/>
</dbReference>